<evidence type="ECO:0000313" key="2">
    <source>
        <dbReference type="EMBL" id="ETV68953.1"/>
    </source>
</evidence>
<feature type="region of interest" description="Disordered" evidence="1">
    <location>
        <begin position="13"/>
        <end position="47"/>
    </location>
</feature>
<gene>
    <name evidence="2" type="ORF">H257_15291</name>
</gene>
<feature type="compositionally biased region" description="Polar residues" evidence="1">
    <location>
        <begin position="418"/>
        <end position="427"/>
    </location>
</feature>
<sequence>MAVAADYSGWVKDLDSFKPSTDDDDDEEDRLQYMSGGYTSKKPTSHASQLDEIKQEMKLLNWHKLANEAALKAALIKTKKLKREDARQLALVDAEEHMDRLQQIEEEENLKPLEVTAEFIRQYEEDERKQERRLEADVSRHITCLKKLKTMLEDREDLRRRHIQYRQGKLALDHGYSLQSNQEDDGQQQESKLSSRSTGNSNDVTRVLSSLDKLVELERRISSLEQDDIEPASAAMVTSSIVKDKGSSTALKFMKTSKGRTTAQPIIAKSKQPKSQSTFLTAVPDKTSRVGLKAKSKELQRAAELRRMPERDRLKARQVDQKQALVARDKQQSVKINQWAQQKKQAAVARKANYVKINQRTAAAATGDKAKGTKNKHMQDFQAMKRDFESKKKKNMAGATMGVKAPLPPVKKRPPPNHTSRCNSGTMMQPWGPKPKPPAEQRLLPMIHGRVKATTGATHTQPHRQHLAHQKPTAAKTTSTPPSSSTLPRMSRPPHNNAGGSGDSLGLGVRGIRSGGG</sequence>
<feature type="compositionally biased region" description="Polar residues" evidence="1">
    <location>
        <begin position="188"/>
        <end position="204"/>
    </location>
</feature>
<organism evidence="2">
    <name type="scientific">Aphanomyces astaci</name>
    <name type="common">Crayfish plague agent</name>
    <dbReference type="NCBI Taxonomy" id="112090"/>
    <lineage>
        <taxon>Eukaryota</taxon>
        <taxon>Sar</taxon>
        <taxon>Stramenopiles</taxon>
        <taxon>Oomycota</taxon>
        <taxon>Saprolegniomycetes</taxon>
        <taxon>Saprolegniales</taxon>
        <taxon>Verrucalvaceae</taxon>
        <taxon>Aphanomyces</taxon>
    </lineage>
</organism>
<dbReference type="AlphaFoldDB" id="W4FQJ9"/>
<protein>
    <submittedName>
        <fullName evidence="2">Uncharacterized protein</fullName>
    </submittedName>
</protein>
<feature type="region of interest" description="Disordered" evidence="1">
    <location>
        <begin position="402"/>
        <end position="438"/>
    </location>
</feature>
<dbReference type="RefSeq" id="XP_009841630.1">
    <property type="nucleotide sequence ID" value="XM_009843328.1"/>
</dbReference>
<feature type="compositionally biased region" description="Gly residues" evidence="1">
    <location>
        <begin position="499"/>
        <end position="517"/>
    </location>
</feature>
<dbReference type="OrthoDB" id="167865at2759"/>
<name>W4FQJ9_APHAT</name>
<dbReference type="EMBL" id="KI913181">
    <property type="protein sequence ID" value="ETV68953.1"/>
    <property type="molecule type" value="Genomic_DNA"/>
</dbReference>
<accession>W4FQJ9</accession>
<feature type="region of interest" description="Disordered" evidence="1">
    <location>
        <begin position="179"/>
        <end position="204"/>
    </location>
</feature>
<dbReference type="VEuPathDB" id="FungiDB:H257_15291"/>
<evidence type="ECO:0000256" key="1">
    <source>
        <dbReference type="SAM" id="MobiDB-lite"/>
    </source>
</evidence>
<feature type="region of interest" description="Disordered" evidence="1">
    <location>
        <begin position="454"/>
        <end position="517"/>
    </location>
</feature>
<reference evidence="2" key="1">
    <citation type="submission" date="2013-12" db="EMBL/GenBank/DDBJ databases">
        <title>The Genome Sequence of Aphanomyces astaci APO3.</title>
        <authorList>
            <consortium name="The Broad Institute Genomics Platform"/>
            <person name="Russ C."/>
            <person name="Tyler B."/>
            <person name="van West P."/>
            <person name="Dieguez-Uribeondo J."/>
            <person name="Young S.K."/>
            <person name="Zeng Q."/>
            <person name="Gargeya S."/>
            <person name="Fitzgerald M."/>
            <person name="Abouelleil A."/>
            <person name="Alvarado L."/>
            <person name="Chapman S.B."/>
            <person name="Gainer-Dewar J."/>
            <person name="Goldberg J."/>
            <person name="Griggs A."/>
            <person name="Gujja S."/>
            <person name="Hansen M."/>
            <person name="Howarth C."/>
            <person name="Imamovic A."/>
            <person name="Ireland A."/>
            <person name="Larimer J."/>
            <person name="McCowan C."/>
            <person name="Murphy C."/>
            <person name="Pearson M."/>
            <person name="Poon T.W."/>
            <person name="Priest M."/>
            <person name="Roberts A."/>
            <person name="Saif S."/>
            <person name="Shea T."/>
            <person name="Sykes S."/>
            <person name="Wortman J."/>
            <person name="Nusbaum C."/>
            <person name="Birren B."/>
        </authorList>
    </citation>
    <scope>NUCLEOTIDE SEQUENCE [LARGE SCALE GENOMIC DNA]</scope>
    <source>
        <strain evidence="2">APO3</strain>
    </source>
</reference>
<proteinExistence type="predicted"/>
<dbReference type="GeneID" id="20817287"/>
<feature type="compositionally biased region" description="Polar residues" evidence="1">
    <location>
        <begin position="37"/>
        <end position="47"/>
    </location>
</feature>
<feature type="compositionally biased region" description="Low complexity" evidence="1">
    <location>
        <begin position="471"/>
        <end position="494"/>
    </location>
</feature>